<keyword evidence="7 8" id="KW-0472">Membrane</keyword>
<evidence type="ECO:0000256" key="5">
    <source>
        <dbReference type="ARBA" id="ARBA00022989"/>
    </source>
</evidence>
<keyword evidence="8" id="KW-0926">Vacuole</keyword>
<evidence type="ECO:0000256" key="3">
    <source>
        <dbReference type="ARBA" id="ARBA00022448"/>
    </source>
</evidence>
<dbReference type="GO" id="GO:0005774">
    <property type="term" value="C:vacuolar membrane"/>
    <property type="evidence" value="ECO:0007669"/>
    <property type="project" value="UniProtKB-SubCell"/>
</dbReference>
<evidence type="ECO:0000256" key="8">
    <source>
        <dbReference type="RuleBase" id="RU363073"/>
    </source>
</evidence>
<dbReference type="Pfam" id="PF11700">
    <property type="entry name" value="ATG22"/>
    <property type="match status" value="1"/>
</dbReference>
<evidence type="ECO:0000256" key="4">
    <source>
        <dbReference type="ARBA" id="ARBA00022692"/>
    </source>
</evidence>
<dbReference type="EMBL" id="BTGC01000001">
    <property type="protein sequence ID" value="GMM49175.1"/>
    <property type="molecule type" value="Genomic_DNA"/>
</dbReference>
<feature type="transmembrane region" description="Helical" evidence="8">
    <location>
        <begin position="237"/>
        <end position="258"/>
    </location>
</feature>
<evidence type="ECO:0000256" key="6">
    <source>
        <dbReference type="ARBA" id="ARBA00023006"/>
    </source>
</evidence>
<keyword evidence="8" id="KW-0029">Amino-acid transport</keyword>
<dbReference type="GO" id="GO:0032974">
    <property type="term" value="P:amino acid transmembrane export from vacuole"/>
    <property type="evidence" value="ECO:0007669"/>
    <property type="project" value="TreeGrafter"/>
</dbReference>
<comment type="subcellular location">
    <subcellularLocation>
        <location evidence="1 8">Vacuole membrane</location>
        <topology evidence="1 8">Multi-pass membrane protein</topology>
    </subcellularLocation>
</comment>
<dbReference type="PANTHER" id="PTHR23519">
    <property type="entry name" value="AUTOPHAGY-RELATED PROTEIN 22"/>
    <property type="match status" value="1"/>
</dbReference>
<feature type="transmembrane region" description="Helical" evidence="8">
    <location>
        <begin position="364"/>
        <end position="386"/>
    </location>
</feature>
<evidence type="ECO:0000313" key="10">
    <source>
        <dbReference type="Proteomes" id="UP001362899"/>
    </source>
</evidence>
<feature type="transmembrane region" description="Helical" evidence="8">
    <location>
        <begin position="333"/>
        <end position="352"/>
    </location>
</feature>
<dbReference type="SUPFAM" id="SSF103473">
    <property type="entry name" value="MFS general substrate transporter"/>
    <property type="match status" value="1"/>
</dbReference>
<keyword evidence="5 8" id="KW-1133">Transmembrane helix</keyword>
<feature type="transmembrane region" description="Helical" evidence="8">
    <location>
        <begin position="6"/>
        <end position="29"/>
    </location>
</feature>
<dbReference type="AlphaFoldDB" id="A0AAV5RCQ3"/>
<gene>
    <name evidence="9" type="ORF">DASB73_001330</name>
</gene>
<dbReference type="InterPro" id="IPR036259">
    <property type="entry name" value="MFS_trans_sf"/>
</dbReference>
<name>A0AAV5RCQ3_STABA</name>
<comment type="caution">
    <text evidence="9">The sequence shown here is derived from an EMBL/GenBank/DDBJ whole genome shotgun (WGS) entry which is preliminary data.</text>
</comment>
<proteinExistence type="inferred from homology"/>
<feature type="transmembrane region" description="Helical" evidence="8">
    <location>
        <begin position="457"/>
        <end position="476"/>
    </location>
</feature>
<reference evidence="9 10" key="1">
    <citation type="journal article" date="2023" name="Elife">
        <title>Identification of key yeast species and microbe-microbe interactions impacting larval growth of Drosophila in the wild.</title>
        <authorList>
            <person name="Mure A."/>
            <person name="Sugiura Y."/>
            <person name="Maeda R."/>
            <person name="Honda K."/>
            <person name="Sakurai N."/>
            <person name="Takahashi Y."/>
            <person name="Watada M."/>
            <person name="Katoh T."/>
            <person name="Gotoh A."/>
            <person name="Gotoh Y."/>
            <person name="Taniguchi I."/>
            <person name="Nakamura K."/>
            <person name="Hayashi T."/>
            <person name="Katayama T."/>
            <person name="Uemura T."/>
            <person name="Hattori Y."/>
        </authorList>
    </citation>
    <scope>NUCLEOTIDE SEQUENCE [LARGE SCALE GENOMIC DNA]</scope>
    <source>
        <strain evidence="9 10">SB-73</strain>
    </source>
</reference>
<dbReference type="InterPro" id="IPR024671">
    <property type="entry name" value="Atg22-like"/>
</dbReference>
<dbReference type="Proteomes" id="UP001362899">
    <property type="component" value="Unassembled WGS sequence"/>
</dbReference>
<evidence type="ECO:0000313" key="9">
    <source>
        <dbReference type="EMBL" id="GMM49175.1"/>
    </source>
</evidence>
<feature type="transmembrane region" description="Helical" evidence="8">
    <location>
        <begin position="110"/>
        <end position="127"/>
    </location>
</feature>
<feature type="transmembrane region" description="Helical" evidence="8">
    <location>
        <begin position="139"/>
        <end position="159"/>
    </location>
</feature>
<sequence length="505" mass="55143">MRVYGWYASACAAEPFIVSAVSTYVPLLLADLARHIGVRLDDKVSPCVDSSLGASLGASLGEQQCVVKIWKWYVDSTSLPLYVMSVSIVLQIVFMLSVTGIADRTQHSKFLLIALAMAGGVLTIMLGSTEFEDYIRPSLLFILASGFFGAMNVCANAFLPKLATSTFHSQQARLVANNDRFHGAYSGEYSTSPSEDVIAISSIGTDISSKGAGSGYVAALVVHIITIYIVKSTHSLSTAISFIGWWWLLGQGVVFWGLDENELLAEFYTHSSWSMLLSYGWTQLLEMFRHVNRLKDISIFLIGWFLLSDGLTTINSTAILFARTNLEMETSGLAIVGLITILFAIFGAFYVGPKLDPSKAMITIALAALVIPLYGILGFVVPYFGLKHACEMYILAIVYGTLLGAVQTISRALYATLIPESGEAIFFAFFAVTGKGSSVLGPIITGMITDYTHNIRYAFYFLFTLMALSAYTFSFVDYNRGRQEAADYVISDANEISIALPENEM</sequence>
<keyword evidence="3 8" id="KW-0813">Transport</keyword>
<comment type="similarity">
    <text evidence="2 8">Belongs to the ATG22 family.</text>
</comment>
<keyword evidence="4 8" id="KW-0812">Transmembrane</keyword>
<feature type="transmembrane region" description="Helical" evidence="8">
    <location>
        <begin position="425"/>
        <end position="445"/>
    </location>
</feature>
<feature type="transmembrane region" description="Helical" evidence="8">
    <location>
        <begin position="392"/>
        <end position="413"/>
    </location>
</feature>
<protein>
    <recommendedName>
        <fullName evidence="8">Autophagy-related protein</fullName>
    </recommendedName>
</protein>
<accession>A0AAV5RCQ3</accession>
<comment type="function">
    <text evidence="8">Vacuolar effluxer which mediate the efflux of amino acids resulting from autophagic degradation. The release of autophagic amino acids allows the maintenance of protein synthesis and viability during nitrogen starvation.</text>
</comment>
<dbReference type="Gene3D" id="1.20.1250.20">
    <property type="entry name" value="MFS general substrate transporter like domains"/>
    <property type="match status" value="1"/>
</dbReference>
<organism evidence="9 10">
    <name type="scientific">Starmerella bacillaris</name>
    <name type="common">Yeast</name>
    <name type="synonym">Candida zemplinina</name>
    <dbReference type="NCBI Taxonomy" id="1247836"/>
    <lineage>
        <taxon>Eukaryota</taxon>
        <taxon>Fungi</taxon>
        <taxon>Dikarya</taxon>
        <taxon>Ascomycota</taxon>
        <taxon>Saccharomycotina</taxon>
        <taxon>Dipodascomycetes</taxon>
        <taxon>Dipodascales</taxon>
        <taxon>Trichomonascaceae</taxon>
        <taxon>Starmerella</taxon>
    </lineage>
</organism>
<feature type="transmembrane region" description="Helical" evidence="8">
    <location>
        <begin position="300"/>
        <end position="321"/>
    </location>
</feature>
<dbReference type="GO" id="GO:0006914">
    <property type="term" value="P:autophagy"/>
    <property type="evidence" value="ECO:0007669"/>
    <property type="project" value="UniProtKB-KW"/>
</dbReference>
<evidence type="ECO:0000256" key="2">
    <source>
        <dbReference type="ARBA" id="ARBA00006978"/>
    </source>
</evidence>
<dbReference type="InterPro" id="IPR050495">
    <property type="entry name" value="ATG22/LtaA_families"/>
</dbReference>
<keyword evidence="10" id="KW-1185">Reference proteome</keyword>
<feature type="transmembrane region" description="Helical" evidence="8">
    <location>
        <begin position="79"/>
        <end position="98"/>
    </location>
</feature>
<evidence type="ECO:0000256" key="7">
    <source>
        <dbReference type="ARBA" id="ARBA00023136"/>
    </source>
</evidence>
<dbReference type="PANTHER" id="PTHR23519:SF1">
    <property type="entry name" value="AUTOPHAGY-RELATED PROTEIN 22"/>
    <property type="match status" value="1"/>
</dbReference>
<keyword evidence="6 8" id="KW-0072">Autophagy</keyword>
<evidence type="ECO:0000256" key="1">
    <source>
        <dbReference type="ARBA" id="ARBA00004128"/>
    </source>
</evidence>